<dbReference type="EMBL" id="ATFT01000060">
    <property type="protein sequence ID" value="EPI67895.1"/>
    <property type="molecule type" value="Genomic_DNA"/>
</dbReference>
<gene>
    <name evidence="2" type="ORF">A673_03163</name>
</gene>
<dbReference type="Proteomes" id="UP000014535">
    <property type="component" value="Unassembled WGS sequence"/>
</dbReference>
<feature type="transmembrane region" description="Helical" evidence="1">
    <location>
        <begin position="37"/>
        <end position="55"/>
    </location>
</feature>
<keyword evidence="1" id="KW-0472">Membrane</keyword>
<name>A0A656ID05_SALE2</name>
<organism evidence="2 3">
    <name type="scientific">Salmonella enteritidis (strain 2009K0958)</name>
    <dbReference type="NCBI Taxonomy" id="1192586"/>
    <lineage>
        <taxon>Bacteria</taxon>
        <taxon>Pseudomonadati</taxon>
        <taxon>Pseudomonadota</taxon>
        <taxon>Gammaproteobacteria</taxon>
        <taxon>Enterobacterales</taxon>
        <taxon>Enterobacteriaceae</taxon>
        <taxon>Salmonella</taxon>
    </lineage>
</organism>
<keyword evidence="1" id="KW-0812">Transmembrane</keyword>
<sequence>MGGSSLSQIKKAAARCCCIKKQIDKCNVRDKWPTVKVTIAIIIILILSGNAKYGLNYIMMSSANGDMAL</sequence>
<evidence type="ECO:0000256" key="1">
    <source>
        <dbReference type="SAM" id="Phobius"/>
    </source>
</evidence>
<accession>A0A656ID05</accession>
<protein>
    <submittedName>
        <fullName evidence="2">Uncharacterized protein</fullName>
    </submittedName>
</protein>
<comment type="caution">
    <text evidence="2">The sequence shown here is derived from an EMBL/GenBank/DDBJ whole genome shotgun (WGS) entry which is preliminary data.</text>
</comment>
<keyword evidence="1" id="KW-1133">Transmembrane helix</keyword>
<proteinExistence type="predicted"/>
<evidence type="ECO:0000313" key="2">
    <source>
        <dbReference type="EMBL" id="EPI67895.1"/>
    </source>
</evidence>
<dbReference type="AlphaFoldDB" id="A0A656ID05"/>
<reference evidence="2 3" key="1">
    <citation type="submission" date="2013-04" db="EMBL/GenBank/DDBJ databases">
        <authorList>
            <person name="McClelland M."/>
            <person name="Porwollik S."/>
            <person name="Desai P."/>
            <person name="Cheng P."/>
            <person name="Wollam A."/>
            <person name="Pepin K."/>
            <person name="Palsikar V.B."/>
            <person name="Fulton L."/>
            <person name="Fulton R."/>
            <person name="Delehaunty K."/>
            <person name="Fronick C."/>
            <person name="Godfrey J."/>
            <person name="Waligorski J."/>
            <person name="Appelbaum E."/>
            <person name="Tomlinson C."/>
            <person name="Warren W."/>
            <person name="Sodergren E."/>
            <person name="Weinstock G."/>
            <person name="Wilson R.K."/>
        </authorList>
    </citation>
    <scope>NUCLEOTIDE SEQUENCE [LARGE SCALE GENOMIC DNA]</scope>
    <source>
        <strain evidence="2 3">2009K0958</strain>
    </source>
</reference>
<evidence type="ECO:0000313" key="3">
    <source>
        <dbReference type="Proteomes" id="UP000014535"/>
    </source>
</evidence>